<evidence type="ECO:0000256" key="5">
    <source>
        <dbReference type="ARBA" id="ARBA00023136"/>
    </source>
</evidence>
<dbReference type="InterPro" id="IPR050250">
    <property type="entry name" value="Macrolide_Exporter_MacB"/>
</dbReference>
<feature type="transmembrane region" description="Helical" evidence="6">
    <location>
        <begin position="471"/>
        <end position="494"/>
    </location>
</feature>
<dbReference type="GO" id="GO:0022857">
    <property type="term" value="F:transmembrane transporter activity"/>
    <property type="evidence" value="ECO:0007669"/>
    <property type="project" value="TreeGrafter"/>
</dbReference>
<dbReference type="PANTHER" id="PTHR30572:SF18">
    <property type="entry name" value="ABC-TYPE MACROLIDE FAMILY EXPORT SYSTEM PERMEASE COMPONENT 2"/>
    <property type="match status" value="1"/>
</dbReference>
<feature type="transmembrane region" description="Helical" evidence="6">
    <location>
        <begin position="781"/>
        <end position="805"/>
    </location>
</feature>
<accession>A0A1M5JR63</accession>
<protein>
    <submittedName>
        <fullName evidence="9">Putative ABC transport system permease protein</fullName>
    </submittedName>
</protein>
<feature type="domain" description="ABC3 transporter permease C-terminal" evidence="7">
    <location>
        <begin position="784"/>
        <end position="897"/>
    </location>
</feature>
<sequence length="904" mass="101345">MAELTKDHIDYIIKDLHYRGIVLEGFEDEIIDHICAGVEEQMASGKKFVEAYEATVGSFGNTDGLLETQKKVIQIRTKTSTMFKSYFLLALRNHIRNKFYTTINVAGLAVGIASCIVIMLFVKHELSYDNFNEKADRIYRVNTALRFGAVQKRLALGAAQLNDLFHQNYPEIESTARLWDWGPRTVRRPDRDDHVQEKIAWADSTLFTFFTLPLLEGDARTALKEPNTVAISRTMAAKYFPEGNAVGKSLLIDDNVNHRVTAVFEDLPENSHFHFDMFRSLVELPEAKNMSLIGGGWMNLYLLLREGADPHQLEAKFPTFIEKYVGPQLADALQGDFTMDKFKSQGNSWSYWLTPLRDIHLHSDLEGDLEANGNITYVYLFSAIAAFILIVACINFMNLSTARSANRAREVGIRKVMGSLRTHLVRQFLTESFVLTFISFVLALAIVWLSLPVFNDLALKKLSVPFDQPSFYLALVAAIVIVGFLAGLYPSFFLSSFKPVNVLKGKLALGTKSGIVRSSLVVFQFVISIFLIVGTIAIQKQLHYVQHKKIGFQKDQVIIVHRASFLKNHIQAFKDELLQNTSITAGTITGYLPVTGTWRNNNTYWPEGKVPTGDDVEDMVSMESWNVDYDYVTTLGMNIKIGRNFSREFLSDSTESVVLNESAVEKFEMGPNPLGKKISSFTANRPDGSPDPNSIKSRTVVGVVEDFHFANMRENIAPLALFLQRSNGYVAFRFKSKSTQAVLDKIETLWKKLAPENAFEYSFLDEDYGKMYDAEKRLASIFAVFAGLAIVIACLGLFALAAFTAEQRTKEIGIRKTLGASVNSIVFLLSREYGKLVLIAFVLSTPVAWYGVQWWIQSYSYRATIGVSVYALAGGIALAIALLTIGYQCIRAAMMNPAKSLRSE</sequence>
<feature type="domain" description="MacB-like periplasmic core" evidence="8">
    <location>
        <begin position="101"/>
        <end position="317"/>
    </location>
</feature>
<keyword evidence="3 6" id="KW-0812">Transmembrane</keyword>
<dbReference type="Pfam" id="PF12704">
    <property type="entry name" value="MacB_PCD"/>
    <property type="match status" value="2"/>
</dbReference>
<dbReference type="AlphaFoldDB" id="A0A1M5JR63"/>
<reference evidence="9 10" key="1">
    <citation type="submission" date="2016-11" db="EMBL/GenBank/DDBJ databases">
        <authorList>
            <person name="Jaros S."/>
            <person name="Januszkiewicz K."/>
            <person name="Wedrychowicz H."/>
        </authorList>
    </citation>
    <scope>NUCLEOTIDE SEQUENCE [LARGE SCALE GENOMIC DNA]</scope>
    <source>
        <strain evidence="9 10">DSM 24574</strain>
    </source>
</reference>
<evidence type="ECO:0000313" key="10">
    <source>
        <dbReference type="Proteomes" id="UP000184212"/>
    </source>
</evidence>
<dbReference type="InterPro" id="IPR003838">
    <property type="entry name" value="ABC3_permease_C"/>
</dbReference>
<keyword evidence="2" id="KW-1003">Cell membrane</keyword>
<feature type="transmembrane region" description="Helical" evidence="6">
    <location>
        <begin position="868"/>
        <end position="890"/>
    </location>
</feature>
<evidence type="ECO:0000313" key="9">
    <source>
        <dbReference type="EMBL" id="SHG43047.1"/>
    </source>
</evidence>
<keyword evidence="5 6" id="KW-0472">Membrane</keyword>
<feature type="transmembrane region" description="Helical" evidence="6">
    <location>
        <begin position="836"/>
        <end position="856"/>
    </location>
</feature>
<evidence type="ECO:0000259" key="7">
    <source>
        <dbReference type="Pfam" id="PF02687"/>
    </source>
</evidence>
<feature type="transmembrane region" description="Helical" evidence="6">
    <location>
        <begin position="377"/>
        <end position="399"/>
    </location>
</feature>
<feature type="transmembrane region" description="Helical" evidence="6">
    <location>
        <begin position="428"/>
        <end position="451"/>
    </location>
</feature>
<dbReference type="GO" id="GO:0005886">
    <property type="term" value="C:plasma membrane"/>
    <property type="evidence" value="ECO:0007669"/>
    <property type="project" value="UniProtKB-SubCell"/>
</dbReference>
<dbReference type="Pfam" id="PF02687">
    <property type="entry name" value="FtsX"/>
    <property type="match status" value="2"/>
</dbReference>
<keyword evidence="10" id="KW-1185">Reference proteome</keyword>
<dbReference type="InterPro" id="IPR025857">
    <property type="entry name" value="MacB_PCD"/>
</dbReference>
<feature type="transmembrane region" description="Helical" evidence="6">
    <location>
        <begin position="99"/>
        <end position="122"/>
    </location>
</feature>
<dbReference type="PANTHER" id="PTHR30572">
    <property type="entry name" value="MEMBRANE COMPONENT OF TRANSPORTER-RELATED"/>
    <property type="match status" value="1"/>
</dbReference>
<evidence type="ECO:0000256" key="3">
    <source>
        <dbReference type="ARBA" id="ARBA00022692"/>
    </source>
</evidence>
<evidence type="ECO:0000256" key="2">
    <source>
        <dbReference type="ARBA" id="ARBA00022475"/>
    </source>
</evidence>
<dbReference type="OrthoDB" id="5933722at2"/>
<feature type="domain" description="ABC3 transporter permease C-terminal" evidence="7">
    <location>
        <begin position="383"/>
        <end position="497"/>
    </location>
</feature>
<evidence type="ECO:0000256" key="6">
    <source>
        <dbReference type="SAM" id="Phobius"/>
    </source>
</evidence>
<comment type="subcellular location">
    <subcellularLocation>
        <location evidence="1">Cell membrane</location>
        <topology evidence="1">Multi-pass membrane protein</topology>
    </subcellularLocation>
</comment>
<feature type="transmembrane region" description="Helical" evidence="6">
    <location>
        <begin position="515"/>
        <end position="538"/>
    </location>
</feature>
<organism evidence="9 10">
    <name type="scientific">Chryseolinea serpens</name>
    <dbReference type="NCBI Taxonomy" id="947013"/>
    <lineage>
        <taxon>Bacteria</taxon>
        <taxon>Pseudomonadati</taxon>
        <taxon>Bacteroidota</taxon>
        <taxon>Cytophagia</taxon>
        <taxon>Cytophagales</taxon>
        <taxon>Fulvivirgaceae</taxon>
        <taxon>Chryseolinea</taxon>
    </lineage>
</organism>
<gene>
    <name evidence="9" type="ORF">SAMN04488109_0240</name>
</gene>
<dbReference type="RefSeq" id="WP_084137830.1">
    <property type="nucleotide sequence ID" value="NZ_FQWQ01000001.1"/>
</dbReference>
<dbReference type="EMBL" id="FQWQ01000001">
    <property type="protein sequence ID" value="SHG43047.1"/>
    <property type="molecule type" value="Genomic_DNA"/>
</dbReference>
<evidence type="ECO:0000256" key="1">
    <source>
        <dbReference type="ARBA" id="ARBA00004651"/>
    </source>
</evidence>
<dbReference type="STRING" id="947013.SAMN04488109_0240"/>
<dbReference type="Proteomes" id="UP000184212">
    <property type="component" value="Unassembled WGS sequence"/>
</dbReference>
<feature type="domain" description="MacB-like periplasmic core" evidence="8">
    <location>
        <begin position="526"/>
        <end position="748"/>
    </location>
</feature>
<name>A0A1M5JR63_9BACT</name>
<keyword evidence="4 6" id="KW-1133">Transmembrane helix</keyword>
<proteinExistence type="predicted"/>
<evidence type="ECO:0000259" key="8">
    <source>
        <dbReference type="Pfam" id="PF12704"/>
    </source>
</evidence>
<evidence type="ECO:0000256" key="4">
    <source>
        <dbReference type="ARBA" id="ARBA00022989"/>
    </source>
</evidence>